<dbReference type="PANTHER" id="PTHR43132:SF8">
    <property type="entry name" value="HTH-TYPE TRANSCRIPTIONAL REGULATOR KMTR"/>
    <property type="match status" value="1"/>
</dbReference>
<keyword evidence="2" id="KW-0238">DNA-binding</keyword>
<keyword evidence="1" id="KW-0805">Transcription regulation</keyword>
<evidence type="ECO:0000256" key="2">
    <source>
        <dbReference type="ARBA" id="ARBA00023125"/>
    </source>
</evidence>
<dbReference type="Gene3D" id="1.10.10.10">
    <property type="entry name" value="Winged helix-like DNA-binding domain superfamily/Winged helix DNA-binding domain"/>
    <property type="match status" value="1"/>
</dbReference>
<keyword evidence="3" id="KW-0804">Transcription</keyword>
<accession>A0ABW2WBH2</accession>
<dbReference type="RefSeq" id="WP_381611689.1">
    <property type="nucleotide sequence ID" value="NZ_JBHTEB010000001.1"/>
</dbReference>
<dbReference type="InterPro" id="IPR051011">
    <property type="entry name" value="Metal_resp_trans_reg"/>
</dbReference>
<comment type="caution">
    <text evidence="5">The sequence shown here is derived from an EMBL/GenBank/DDBJ whole genome shotgun (WGS) entry which is preliminary data.</text>
</comment>
<protein>
    <submittedName>
        <fullName evidence="5">ArsR family transcriptional regulator</fullName>
    </submittedName>
</protein>
<evidence type="ECO:0000256" key="1">
    <source>
        <dbReference type="ARBA" id="ARBA00023015"/>
    </source>
</evidence>
<dbReference type="SMART" id="SM00418">
    <property type="entry name" value="HTH_ARSR"/>
    <property type="match status" value="1"/>
</dbReference>
<evidence type="ECO:0000313" key="5">
    <source>
        <dbReference type="EMBL" id="MFD0316843.1"/>
    </source>
</evidence>
<dbReference type="Proteomes" id="UP001597023">
    <property type="component" value="Unassembled WGS sequence"/>
</dbReference>
<dbReference type="SUPFAM" id="SSF46785">
    <property type="entry name" value="Winged helix' DNA-binding domain"/>
    <property type="match status" value="1"/>
</dbReference>
<feature type="domain" description="HTH arsR-type" evidence="4">
    <location>
        <begin position="253"/>
        <end position="329"/>
    </location>
</feature>
<dbReference type="InterPro" id="IPR001845">
    <property type="entry name" value="HTH_ArsR_DNA-bd_dom"/>
</dbReference>
<keyword evidence="6" id="KW-1185">Reference proteome</keyword>
<name>A0ABW2WBH2_9ACTN</name>
<sequence length="331" mass="36041">MLRIHFSELDLARTRLAASSDPLWEIAGSLHRFQSRKGRWAYAGWFRSARLQLHRRGLERAVRNVLLPLYPRATYFPDFLTPVGTDGSIEAGAELILATPGRRIRHEMALLDRAVGAPAWVGQLADLGTRKEFVRLLHDYHEAVVAPYRDHVRARVDAERAARCRALLDGGVEGLLASLGQGSGMRWRPPVLEASYPEDRDLYLNGRGLTLVPSYFTWGQPVSFADPDLPPVLWYPLLDEHRSPQTDTDSSGRSLVALLGRTRAAALHAAVSGATTGELARAAGVSASSASRHATALRDAGLITSVREGAQVLHTLTPVGASVLRAAGQGD</sequence>
<dbReference type="InterPro" id="IPR036388">
    <property type="entry name" value="WH-like_DNA-bd_sf"/>
</dbReference>
<evidence type="ECO:0000313" key="6">
    <source>
        <dbReference type="Proteomes" id="UP001597023"/>
    </source>
</evidence>
<dbReference type="PANTHER" id="PTHR43132">
    <property type="entry name" value="ARSENICAL RESISTANCE OPERON REPRESSOR ARSR-RELATED"/>
    <property type="match status" value="1"/>
</dbReference>
<reference evidence="6" key="1">
    <citation type="journal article" date="2019" name="Int. J. Syst. Evol. Microbiol.">
        <title>The Global Catalogue of Microorganisms (GCM) 10K type strain sequencing project: providing services to taxonomists for standard genome sequencing and annotation.</title>
        <authorList>
            <consortium name="The Broad Institute Genomics Platform"/>
            <consortium name="The Broad Institute Genome Sequencing Center for Infectious Disease"/>
            <person name="Wu L."/>
            <person name="Ma J."/>
        </authorList>
    </citation>
    <scope>NUCLEOTIDE SEQUENCE [LARGE SCALE GENOMIC DNA]</scope>
    <source>
        <strain evidence="6">CGMCC 4.7400</strain>
    </source>
</reference>
<evidence type="ECO:0000256" key="3">
    <source>
        <dbReference type="ARBA" id="ARBA00023163"/>
    </source>
</evidence>
<dbReference type="EMBL" id="JBHTEB010000001">
    <property type="protein sequence ID" value="MFD0316843.1"/>
    <property type="molecule type" value="Genomic_DNA"/>
</dbReference>
<gene>
    <name evidence="5" type="ORF">ACFQZ6_22045</name>
</gene>
<proteinExistence type="predicted"/>
<dbReference type="InterPro" id="IPR036390">
    <property type="entry name" value="WH_DNA-bd_sf"/>
</dbReference>
<evidence type="ECO:0000259" key="4">
    <source>
        <dbReference type="SMART" id="SM00418"/>
    </source>
</evidence>
<organism evidence="5 6">
    <name type="scientific">Streptomyces flavalbus</name>
    <dbReference type="NCBI Taxonomy" id="2665155"/>
    <lineage>
        <taxon>Bacteria</taxon>
        <taxon>Bacillati</taxon>
        <taxon>Actinomycetota</taxon>
        <taxon>Actinomycetes</taxon>
        <taxon>Kitasatosporales</taxon>
        <taxon>Streptomycetaceae</taxon>
        <taxon>Streptomyces</taxon>
    </lineage>
</organism>